<evidence type="ECO:0000313" key="2">
    <source>
        <dbReference type="Proteomes" id="UP000693941"/>
    </source>
</evidence>
<proteinExistence type="predicted"/>
<dbReference type="AlphaFoldDB" id="A0A8F5BVT5"/>
<reference evidence="1" key="1">
    <citation type="journal article" date="2021" name="Environ. Microbiol.">
        <title>New insights into the diversity and evolution of the archaeal mobilome from three complete genomes of Saccharolobus shibatae.</title>
        <authorList>
            <person name="Medvedeva S."/>
            <person name="Brandt D."/>
            <person name="Cvirkaite-Krupovic V."/>
            <person name="Liu Y."/>
            <person name="Severinov K."/>
            <person name="Ishino S."/>
            <person name="Ishino Y."/>
            <person name="Prangishvili D."/>
            <person name="Kalinowski J."/>
            <person name="Krupovic M."/>
        </authorList>
    </citation>
    <scope>NUCLEOTIDE SEQUENCE</scope>
    <source>
        <strain evidence="1">BEU9</strain>
    </source>
</reference>
<evidence type="ECO:0000313" key="1">
    <source>
        <dbReference type="EMBL" id="QXJ32201.1"/>
    </source>
</evidence>
<name>A0A8F5BVT5_9CREN</name>
<protein>
    <submittedName>
        <fullName evidence="1">Uncharacterized protein</fullName>
    </submittedName>
</protein>
<dbReference type="Proteomes" id="UP000693941">
    <property type="component" value="Chromosome"/>
</dbReference>
<organism evidence="1 2">
    <name type="scientific">Saccharolobus shibatae</name>
    <dbReference type="NCBI Taxonomy" id="2286"/>
    <lineage>
        <taxon>Archaea</taxon>
        <taxon>Thermoproteota</taxon>
        <taxon>Thermoprotei</taxon>
        <taxon>Sulfolobales</taxon>
        <taxon>Sulfolobaceae</taxon>
        <taxon>Saccharolobus</taxon>
    </lineage>
</organism>
<gene>
    <name evidence="1" type="ORF">J5U21_01852</name>
</gene>
<accession>A0A8F5BVT5</accession>
<dbReference type="EMBL" id="CP077715">
    <property type="protein sequence ID" value="QXJ32201.1"/>
    <property type="molecule type" value="Genomic_DNA"/>
</dbReference>
<sequence length="42" mass="5092">MDVKEDYSIKHMKSLLIIYNEKKLTLISRHVKNIRKSNMIFL</sequence>